<proteinExistence type="predicted"/>
<name>A0ABQ9J8X2_9CUCU</name>
<evidence type="ECO:0000313" key="1">
    <source>
        <dbReference type="EMBL" id="KAJ8974426.1"/>
    </source>
</evidence>
<protein>
    <recommendedName>
        <fullName evidence="3">Ribosomal protein L16</fullName>
    </recommendedName>
</protein>
<comment type="caution">
    <text evidence="1">The sequence shown here is derived from an EMBL/GenBank/DDBJ whole genome shotgun (WGS) entry which is preliminary data.</text>
</comment>
<reference evidence="1" key="1">
    <citation type="journal article" date="2023" name="Insect Mol. Biol.">
        <title>Genome sequencing provides insights into the evolution of gene families encoding plant cell wall-degrading enzymes in longhorned beetles.</title>
        <authorList>
            <person name="Shin N.R."/>
            <person name="Okamura Y."/>
            <person name="Kirsch R."/>
            <person name="Pauchet Y."/>
        </authorList>
    </citation>
    <scope>NUCLEOTIDE SEQUENCE</scope>
    <source>
        <strain evidence="1">MMC_N1</strain>
    </source>
</reference>
<organism evidence="1 2">
    <name type="scientific">Molorchus minor</name>
    <dbReference type="NCBI Taxonomy" id="1323400"/>
    <lineage>
        <taxon>Eukaryota</taxon>
        <taxon>Metazoa</taxon>
        <taxon>Ecdysozoa</taxon>
        <taxon>Arthropoda</taxon>
        <taxon>Hexapoda</taxon>
        <taxon>Insecta</taxon>
        <taxon>Pterygota</taxon>
        <taxon>Neoptera</taxon>
        <taxon>Endopterygota</taxon>
        <taxon>Coleoptera</taxon>
        <taxon>Polyphaga</taxon>
        <taxon>Cucujiformia</taxon>
        <taxon>Chrysomeloidea</taxon>
        <taxon>Cerambycidae</taxon>
        <taxon>Lamiinae</taxon>
        <taxon>Monochamini</taxon>
        <taxon>Molorchus</taxon>
    </lineage>
</organism>
<evidence type="ECO:0000313" key="2">
    <source>
        <dbReference type="Proteomes" id="UP001162164"/>
    </source>
</evidence>
<sequence length="120" mass="13576">MVEKPSITMAKRHRLRATRETICLKLQSSGIKVNPRSGGLRIARIDALISRGRAGKGFGYISHLRGGLYFAKQKDAFVETKIRIQFVLYVALHSVKEHNMSHLQYAFLELIKLGGVLIRE</sequence>
<gene>
    <name evidence="1" type="ORF">NQ317_001690</name>
</gene>
<accession>A0ABQ9J8X2</accession>
<dbReference type="EMBL" id="JAPWTJ010000997">
    <property type="protein sequence ID" value="KAJ8974426.1"/>
    <property type="molecule type" value="Genomic_DNA"/>
</dbReference>
<dbReference type="Proteomes" id="UP001162164">
    <property type="component" value="Unassembled WGS sequence"/>
</dbReference>
<evidence type="ECO:0008006" key="3">
    <source>
        <dbReference type="Google" id="ProtNLM"/>
    </source>
</evidence>
<keyword evidence="2" id="KW-1185">Reference proteome</keyword>